<evidence type="ECO:0000313" key="5">
    <source>
        <dbReference type="Proteomes" id="UP000016895"/>
    </source>
</evidence>
<dbReference type="Pfam" id="PF07348">
    <property type="entry name" value="Syd"/>
    <property type="match status" value="1"/>
</dbReference>
<dbReference type="Gene3D" id="3.40.1580.20">
    <property type="entry name" value="Syd protein"/>
    <property type="match status" value="1"/>
</dbReference>
<keyword evidence="1" id="KW-1003">Cell membrane</keyword>
<dbReference type="GO" id="GO:0009898">
    <property type="term" value="C:cytoplasmic side of plasma membrane"/>
    <property type="evidence" value="ECO:0007669"/>
    <property type="project" value="InterPro"/>
</dbReference>
<keyword evidence="3" id="KW-0472">Membrane</keyword>
<sequence>MKEALFEYFEWYMSADYSELPECPLLDGADVNFFEGESSDWWFKWRPKDKVEKFEFSELESAYGFTLHESIKTYSNSYWFCQLLVDFNDHSYELFPIVPGNYKAMLSARFSGNFLAHDNETTFVPIGFSTSSSNLLVVENKTGQVYVESLNGEREFICEMY</sequence>
<keyword evidence="5" id="KW-1185">Reference proteome</keyword>
<keyword evidence="2" id="KW-0997">Cell inner membrane</keyword>
<organism evidence="4 5">
    <name type="scientific">Vibrio nigripulchritudo</name>
    <dbReference type="NCBI Taxonomy" id="28173"/>
    <lineage>
        <taxon>Bacteria</taxon>
        <taxon>Pseudomonadati</taxon>
        <taxon>Pseudomonadota</taxon>
        <taxon>Gammaproteobacteria</taxon>
        <taxon>Vibrionales</taxon>
        <taxon>Vibrionaceae</taxon>
        <taxon>Vibrio</taxon>
    </lineage>
</organism>
<evidence type="ECO:0000256" key="1">
    <source>
        <dbReference type="ARBA" id="ARBA00022475"/>
    </source>
</evidence>
<dbReference type="OrthoDB" id="1957448at2"/>
<dbReference type="AlphaFoldDB" id="U4K4Q9"/>
<protein>
    <submittedName>
        <fullName evidence="4">Putative Syd protein</fullName>
    </submittedName>
</protein>
<dbReference type="InterPro" id="IPR009948">
    <property type="entry name" value="Syd"/>
</dbReference>
<dbReference type="InterPro" id="IPR038228">
    <property type="entry name" value="Syd_sf"/>
</dbReference>
<gene>
    <name evidence="4" type="ORF">VIBNI_A1449</name>
</gene>
<dbReference type="Proteomes" id="UP000016895">
    <property type="component" value="Chromosome 1"/>
</dbReference>
<evidence type="ECO:0000256" key="2">
    <source>
        <dbReference type="ARBA" id="ARBA00022519"/>
    </source>
</evidence>
<dbReference type="STRING" id="28173.VIBNI_A1449"/>
<reference evidence="4 5" key="1">
    <citation type="journal article" date="2013" name="ISME J.">
        <title>Comparative genomics of pathogenic lineages of Vibrio nigripulchritudo identifies virulence-associated traits.</title>
        <authorList>
            <person name="Goudenege D."/>
            <person name="Labreuche Y."/>
            <person name="Krin E."/>
            <person name="Ansquer D."/>
            <person name="Mangenot S."/>
            <person name="Calteau A."/>
            <person name="Medigue C."/>
            <person name="Mazel D."/>
            <person name="Polz M.F."/>
            <person name="Le Roux F."/>
        </authorList>
    </citation>
    <scope>NUCLEOTIDE SEQUENCE [LARGE SCALE GENOMIC DNA]</scope>
    <source>
        <strain evidence="5">SnF1</strain>
    </source>
</reference>
<evidence type="ECO:0000313" key="4">
    <source>
        <dbReference type="EMBL" id="CCO57576.1"/>
    </source>
</evidence>
<evidence type="ECO:0000256" key="3">
    <source>
        <dbReference type="ARBA" id="ARBA00023136"/>
    </source>
</evidence>
<dbReference type="RefSeq" id="WP_022550496.1">
    <property type="nucleotide sequence ID" value="NC_022528.1"/>
</dbReference>
<dbReference type="KEGG" id="vni:VIBNI_A1449"/>
<name>U4K4Q9_9VIBR</name>
<dbReference type="EMBL" id="FO203526">
    <property type="protein sequence ID" value="CCO57576.1"/>
    <property type="molecule type" value="Genomic_DNA"/>
</dbReference>
<accession>U4K4Q9</accession>
<proteinExistence type="predicted"/>